<dbReference type="OrthoDB" id="5149792at2"/>
<evidence type="ECO:0000313" key="2">
    <source>
        <dbReference type="Proteomes" id="UP000294513"/>
    </source>
</evidence>
<accession>A0A4R5BVL5</accession>
<gene>
    <name evidence="1" type="ORF">E1298_12275</name>
</gene>
<reference evidence="1 2" key="1">
    <citation type="submission" date="2019-03" db="EMBL/GenBank/DDBJ databases">
        <title>Draft genome sequences of novel Actinobacteria.</title>
        <authorList>
            <person name="Sahin N."/>
            <person name="Ay H."/>
            <person name="Saygin H."/>
        </authorList>
    </citation>
    <scope>NUCLEOTIDE SEQUENCE [LARGE SCALE GENOMIC DNA]</scope>
    <source>
        <strain evidence="1 2">H3C3</strain>
    </source>
</reference>
<dbReference type="RefSeq" id="WP_131892482.1">
    <property type="nucleotide sequence ID" value="NZ_SMKU01000046.1"/>
</dbReference>
<name>A0A4R5BVL5_9ACTN</name>
<dbReference type="Proteomes" id="UP000294513">
    <property type="component" value="Unassembled WGS sequence"/>
</dbReference>
<dbReference type="EMBL" id="SMKU01000046">
    <property type="protein sequence ID" value="TDD91151.1"/>
    <property type="molecule type" value="Genomic_DNA"/>
</dbReference>
<dbReference type="Gene3D" id="3.40.630.30">
    <property type="match status" value="1"/>
</dbReference>
<dbReference type="InterPro" id="IPR016181">
    <property type="entry name" value="Acyl_CoA_acyltransferase"/>
</dbReference>
<dbReference type="SUPFAM" id="SSF55729">
    <property type="entry name" value="Acyl-CoA N-acyltransferases (Nat)"/>
    <property type="match status" value="1"/>
</dbReference>
<evidence type="ECO:0008006" key="3">
    <source>
        <dbReference type="Google" id="ProtNLM"/>
    </source>
</evidence>
<keyword evidence="2" id="KW-1185">Reference proteome</keyword>
<protein>
    <recommendedName>
        <fullName evidence="3">GNAT family N-acetyltransferase</fullName>
    </recommendedName>
</protein>
<comment type="caution">
    <text evidence="1">The sequence shown here is derived from an EMBL/GenBank/DDBJ whole genome shotgun (WGS) entry which is preliminary data.</text>
</comment>
<evidence type="ECO:0000313" key="1">
    <source>
        <dbReference type="EMBL" id="TDD91151.1"/>
    </source>
</evidence>
<proteinExistence type="predicted"/>
<sequence>MTTRSHHPDTALLLRHHGRAVAVWHLAATALTSEPLETVRAFRARVLYAKGRRPDFRDSTGRFWDPQDLDFGAWHITVDDPTGRPAAYARLCPPQLIGQFQTRDYLGAETFTKITRSLGEPKGVLGLPEGIWEASRLVSDEHVRGQGYGALAQAAYLALARVQGANAVIGLSGTKDGQEKFHQQFGYTTLPDTEGYEPHYTEGVCVVIWPTRQTAGRYEPLVDSLASELANKLAPSSGDSQGTVNELGINGVLI</sequence>
<dbReference type="AlphaFoldDB" id="A0A4R5BVL5"/>
<organism evidence="1 2">
    <name type="scientific">Actinomadura rubrisoli</name>
    <dbReference type="NCBI Taxonomy" id="2530368"/>
    <lineage>
        <taxon>Bacteria</taxon>
        <taxon>Bacillati</taxon>
        <taxon>Actinomycetota</taxon>
        <taxon>Actinomycetes</taxon>
        <taxon>Streptosporangiales</taxon>
        <taxon>Thermomonosporaceae</taxon>
        <taxon>Actinomadura</taxon>
    </lineage>
</organism>